<dbReference type="AlphaFoldDB" id="A0AA85AQJ8"/>
<feature type="signal peptide" evidence="1">
    <location>
        <begin position="1"/>
        <end position="18"/>
    </location>
</feature>
<feature type="chain" id="PRO_5041648124" description="Saposin B-type domain-containing protein" evidence="1">
    <location>
        <begin position="19"/>
        <end position="114"/>
    </location>
</feature>
<evidence type="ECO:0008006" key="4">
    <source>
        <dbReference type="Google" id="ProtNLM"/>
    </source>
</evidence>
<dbReference type="Proteomes" id="UP000050790">
    <property type="component" value="Unassembled WGS sequence"/>
</dbReference>
<evidence type="ECO:0000313" key="3">
    <source>
        <dbReference type="WBParaSite" id="SMRG1_95940.1"/>
    </source>
</evidence>
<sequence length="114" mass="12974">MLLEVLSLVASFPFHLEALECYICTNEEGNWNDCIRTIQTCEPLQDTCQSIVQYRNQKPVTGFVLTAVTVIDAITMCLEAHYEYGVLIPTQRFSSSVSVEKTVEKFHVGKWFCC</sequence>
<keyword evidence="1" id="KW-0732">Signal</keyword>
<proteinExistence type="predicted"/>
<accession>A0AA85AQJ8</accession>
<name>A0AA85AQJ8_9TREM</name>
<reference evidence="3" key="1">
    <citation type="submission" date="2023-11" db="UniProtKB">
        <authorList>
            <consortium name="WormBaseParasite"/>
        </authorList>
    </citation>
    <scope>IDENTIFICATION</scope>
</reference>
<dbReference type="WBParaSite" id="SMRG1_95940.1">
    <property type="protein sequence ID" value="SMRG1_95940.1"/>
    <property type="gene ID" value="SMRG1_95940"/>
</dbReference>
<evidence type="ECO:0000313" key="2">
    <source>
        <dbReference type="Proteomes" id="UP000050790"/>
    </source>
</evidence>
<evidence type="ECO:0000256" key="1">
    <source>
        <dbReference type="SAM" id="SignalP"/>
    </source>
</evidence>
<organism evidence="2 3">
    <name type="scientific">Schistosoma margrebowiei</name>
    <dbReference type="NCBI Taxonomy" id="48269"/>
    <lineage>
        <taxon>Eukaryota</taxon>
        <taxon>Metazoa</taxon>
        <taxon>Spiralia</taxon>
        <taxon>Lophotrochozoa</taxon>
        <taxon>Platyhelminthes</taxon>
        <taxon>Trematoda</taxon>
        <taxon>Digenea</taxon>
        <taxon>Strigeidida</taxon>
        <taxon>Schistosomatoidea</taxon>
        <taxon>Schistosomatidae</taxon>
        <taxon>Schistosoma</taxon>
    </lineage>
</organism>
<protein>
    <recommendedName>
        <fullName evidence="4">Saposin B-type domain-containing protein</fullName>
    </recommendedName>
</protein>